<sequence>MFSINNEINNIKFSIIDIHDFSIDSEQYSEYDKSFTFNIELTLKNGFFNVFNCEFYYFELSDFVDNILDIINNVSHKCLFTDERNIINISFKKIKNSSDISVHYKLFEYFDSDCYITGIFIISKEKLYDIINDIKPYLLEKKAST</sequence>
<dbReference type="EMBL" id="AM942759">
    <property type="protein sequence ID" value="CAR45540.1"/>
    <property type="molecule type" value="Genomic_DNA"/>
</dbReference>
<name>B4EZ51_PROMH</name>
<protein>
    <submittedName>
        <fullName evidence="1">Uncharacterized protein</fullName>
    </submittedName>
</protein>
<reference evidence="1 2" key="1">
    <citation type="journal article" date="2008" name="J. Bacteriol.">
        <title>Complete genome sequence of uropathogenic Proteus mirabilis, a master of both adherence and motility.</title>
        <authorList>
            <person name="Pearson M.M."/>
            <person name="Sebaihia M."/>
            <person name="Churcher C."/>
            <person name="Quail M.A."/>
            <person name="Seshasayee A.S."/>
            <person name="Luscombe N.M."/>
            <person name="Abdellah Z."/>
            <person name="Arrosmith C."/>
            <person name="Atkin B."/>
            <person name="Chillingworth T."/>
            <person name="Hauser H."/>
            <person name="Jagels K."/>
            <person name="Moule S."/>
            <person name="Mungall K."/>
            <person name="Norbertczak H."/>
            <person name="Rabbinowitsch E."/>
            <person name="Walker D."/>
            <person name="Whithead S."/>
            <person name="Thomson N.R."/>
            <person name="Rather P.N."/>
            <person name="Parkhill J."/>
            <person name="Mobley H.L."/>
        </authorList>
    </citation>
    <scope>NUCLEOTIDE SEQUENCE [LARGE SCALE GENOMIC DNA]</scope>
    <source>
        <strain evidence="1 2">HI4320</strain>
    </source>
</reference>
<dbReference type="AlphaFoldDB" id="B4EZ51"/>
<dbReference type="KEGG" id="pmr:PMI2811"/>
<proteinExistence type="predicted"/>
<accession>B4EZ51</accession>
<evidence type="ECO:0000313" key="2">
    <source>
        <dbReference type="Proteomes" id="UP000008319"/>
    </source>
</evidence>
<dbReference type="HOGENOM" id="CLU_1785187_0_0_6"/>
<dbReference type="Proteomes" id="UP000008319">
    <property type="component" value="Chromosome"/>
</dbReference>
<dbReference type="RefSeq" id="WP_004249112.1">
    <property type="nucleotide sequence ID" value="NC_010554.1"/>
</dbReference>
<gene>
    <name evidence="1" type="ordered locus">PMI2811</name>
</gene>
<keyword evidence="2" id="KW-1185">Reference proteome</keyword>
<dbReference type="GeneID" id="6800194"/>
<dbReference type="EnsemblBacteria" id="CAR45540">
    <property type="protein sequence ID" value="CAR45540"/>
    <property type="gene ID" value="PMI2811"/>
</dbReference>
<organism evidence="1 2">
    <name type="scientific">Proteus mirabilis (strain HI4320)</name>
    <dbReference type="NCBI Taxonomy" id="529507"/>
    <lineage>
        <taxon>Bacteria</taxon>
        <taxon>Pseudomonadati</taxon>
        <taxon>Pseudomonadota</taxon>
        <taxon>Gammaproteobacteria</taxon>
        <taxon>Enterobacterales</taxon>
        <taxon>Morganellaceae</taxon>
        <taxon>Proteus</taxon>
    </lineage>
</organism>
<evidence type="ECO:0000313" key="1">
    <source>
        <dbReference type="EMBL" id="CAR45540.1"/>
    </source>
</evidence>